<keyword evidence="1" id="KW-0732">Signal</keyword>
<dbReference type="RefSeq" id="WP_010919602.1">
    <property type="nucleotide sequence ID" value="NC_011916.1"/>
</dbReference>
<evidence type="ECO:0000259" key="2">
    <source>
        <dbReference type="Pfam" id="PF12146"/>
    </source>
</evidence>
<dbReference type="PhylomeDB" id="A0A0H3C897"/>
<dbReference type="PROSITE" id="PS51257">
    <property type="entry name" value="PROKAR_LIPOPROTEIN"/>
    <property type="match status" value="1"/>
</dbReference>
<dbReference type="PATRIC" id="fig|565050.3.peg.1777"/>
<keyword evidence="3" id="KW-0378">Hydrolase</keyword>
<accession>A0A0H3C897</accession>
<reference evidence="3 4" key="1">
    <citation type="journal article" date="2010" name="J. Bacteriol.">
        <title>The genetic basis of laboratory adaptation in Caulobacter crescentus.</title>
        <authorList>
            <person name="Marks M.E."/>
            <person name="Castro-Rojas C.M."/>
            <person name="Teiling C."/>
            <person name="Du L."/>
            <person name="Kapatral V."/>
            <person name="Walunas T.L."/>
            <person name="Crosson S."/>
        </authorList>
    </citation>
    <scope>NUCLEOTIDE SEQUENCE [LARGE SCALE GENOMIC DNA]</scope>
    <source>
        <strain evidence="4">NA1000 / CB15N</strain>
    </source>
</reference>
<dbReference type="RefSeq" id="YP_002517181.1">
    <property type="nucleotide sequence ID" value="NC_011916.1"/>
</dbReference>
<evidence type="ECO:0000313" key="3">
    <source>
        <dbReference type="EMBL" id="ACL95273.1"/>
    </source>
</evidence>
<dbReference type="EMBL" id="CP001340">
    <property type="protein sequence ID" value="ACL95273.1"/>
    <property type="molecule type" value="Genomic_DNA"/>
</dbReference>
<dbReference type="AlphaFoldDB" id="A0A0H3C897"/>
<name>A0A0H3C897_CAUVN</name>
<dbReference type="Gene3D" id="3.40.50.1820">
    <property type="entry name" value="alpha/beta hydrolase"/>
    <property type="match status" value="1"/>
</dbReference>
<feature type="signal peptide" evidence="1">
    <location>
        <begin position="1"/>
        <end position="20"/>
    </location>
</feature>
<dbReference type="GeneID" id="7331275"/>
<dbReference type="GO" id="GO:0004622">
    <property type="term" value="F:phosphatidylcholine lysophospholipase activity"/>
    <property type="evidence" value="ECO:0007669"/>
    <property type="project" value="UniProtKB-EC"/>
</dbReference>
<dbReference type="SUPFAM" id="SSF53474">
    <property type="entry name" value="alpha/beta-Hydrolases"/>
    <property type="match status" value="1"/>
</dbReference>
<feature type="chain" id="PRO_5002606017" evidence="1">
    <location>
        <begin position="21"/>
        <end position="358"/>
    </location>
</feature>
<keyword evidence="4" id="KW-1185">Reference proteome</keyword>
<dbReference type="KEGG" id="ccs:CCNA_01808"/>
<dbReference type="EC" id="3.1.1.5" evidence="3"/>
<dbReference type="InterPro" id="IPR051044">
    <property type="entry name" value="MAG_DAG_Lipase"/>
</dbReference>
<protein>
    <submittedName>
        <fullName evidence="3">Lysophospholipase L2</fullName>
        <ecNumber evidence="3">3.1.1.5</ecNumber>
    </submittedName>
</protein>
<dbReference type="OrthoDB" id="9788260at2"/>
<dbReference type="InterPro" id="IPR029058">
    <property type="entry name" value="AB_hydrolase_fold"/>
</dbReference>
<dbReference type="HOGENOM" id="CLU_773152_0_0_5"/>
<sequence>MRRRLLAAVPAIALSLAVSACGDGASRAPFAESRTPPALTARFYPPQGWAWGYIQSGGGPVQRYGVAAPPVSPRGTILILTGYGETAEKWFETVSDLTRRGFTVWVLERQGQGGSERLTPWRDLGHIDSFDPDVAVVKALVNTVIRPKGGTRFVVLGHGEGGLVALRAAQTGLPMDALVLSSPAFGLSALPRPRSDFARFTPALRTLRLGWVRSSDQRGWRRDGPDGKAAGLTHDADRGKVQAAWMLANPDLRMGGRSLGWFAAFFDASEAAARDIGKATVPVLMLNAGRDRVVTAKPQTRLCREMKACREIHYAEGAHDLHMESDAVRVPWLTEVAKLAAPDAPPKPSPTKDQGHGL</sequence>
<dbReference type="SMR" id="A0A0H3C897"/>
<dbReference type="PANTHER" id="PTHR11614">
    <property type="entry name" value="PHOSPHOLIPASE-RELATED"/>
    <property type="match status" value="1"/>
</dbReference>
<feature type="domain" description="Serine aminopeptidase S33" evidence="2">
    <location>
        <begin position="72"/>
        <end position="326"/>
    </location>
</feature>
<evidence type="ECO:0000313" key="4">
    <source>
        <dbReference type="Proteomes" id="UP000001364"/>
    </source>
</evidence>
<dbReference type="InterPro" id="IPR022742">
    <property type="entry name" value="Hydrolase_4"/>
</dbReference>
<gene>
    <name evidence="3" type="ordered locus">CCNA_01808</name>
</gene>
<evidence type="ECO:0000256" key="1">
    <source>
        <dbReference type="SAM" id="SignalP"/>
    </source>
</evidence>
<organism evidence="3 4">
    <name type="scientific">Caulobacter vibrioides (strain NA1000 / CB15N)</name>
    <name type="common">Caulobacter crescentus</name>
    <dbReference type="NCBI Taxonomy" id="565050"/>
    <lineage>
        <taxon>Bacteria</taxon>
        <taxon>Pseudomonadati</taxon>
        <taxon>Pseudomonadota</taxon>
        <taxon>Alphaproteobacteria</taxon>
        <taxon>Caulobacterales</taxon>
        <taxon>Caulobacteraceae</taxon>
        <taxon>Caulobacter</taxon>
    </lineage>
</organism>
<proteinExistence type="predicted"/>
<dbReference type="Proteomes" id="UP000001364">
    <property type="component" value="Chromosome"/>
</dbReference>
<dbReference type="Pfam" id="PF12146">
    <property type="entry name" value="Hydrolase_4"/>
    <property type="match status" value="1"/>
</dbReference>